<comment type="caution">
    <text evidence="4">The sequence shown here is derived from an EMBL/GenBank/DDBJ whole genome shotgun (WGS) entry which is preliminary data.</text>
</comment>
<proteinExistence type="predicted"/>
<evidence type="ECO:0000256" key="2">
    <source>
        <dbReference type="ARBA" id="ARBA00022525"/>
    </source>
</evidence>
<dbReference type="PANTHER" id="PTHR11844:SF33">
    <property type="entry name" value="TISSUE INHIBITOR OF METALLOPROTEINASE"/>
    <property type="match status" value="1"/>
</dbReference>
<dbReference type="RefSeq" id="WP_319967488.1">
    <property type="nucleotide sequence ID" value="NZ_JAXAVW010000015.1"/>
</dbReference>
<feature type="chain" id="PRO_5047219766" description="Tissue inhibitor of metalloproteinase" evidence="3">
    <location>
        <begin position="28"/>
        <end position="132"/>
    </location>
</feature>
<dbReference type="SUPFAM" id="SSF50242">
    <property type="entry name" value="TIMP-like"/>
    <property type="match status" value="1"/>
</dbReference>
<dbReference type="InterPro" id="IPR001820">
    <property type="entry name" value="TIMP"/>
</dbReference>
<dbReference type="InterPro" id="IPR008993">
    <property type="entry name" value="TIMP-like_OB-fold"/>
</dbReference>
<dbReference type="Gene3D" id="2.40.50.120">
    <property type="match status" value="1"/>
</dbReference>
<accession>A0ABU4T2R7</accession>
<evidence type="ECO:0008006" key="6">
    <source>
        <dbReference type="Google" id="ProtNLM"/>
    </source>
</evidence>
<keyword evidence="3" id="KW-0732">Signal</keyword>
<feature type="signal peptide" evidence="3">
    <location>
        <begin position="1"/>
        <end position="27"/>
    </location>
</feature>
<evidence type="ECO:0000313" key="4">
    <source>
        <dbReference type="EMBL" id="MDX8032449.1"/>
    </source>
</evidence>
<dbReference type="EMBL" id="JAXAVW010000015">
    <property type="protein sequence ID" value="MDX8032449.1"/>
    <property type="molecule type" value="Genomic_DNA"/>
</dbReference>
<reference evidence="4 5" key="1">
    <citation type="submission" date="2023-11" db="EMBL/GenBank/DDBJ databases">
        <title>Lentzea sokolovensis, sp. nov., Lentzea kristufkii, sp. nov., and Lentzea miocenensis, sp. nov., rare actinobacteria from Sokolov Coal Basin, Miocene lacustrine sediment, Czech Republic.</title>
        <authorList>
            <person name="Lara A."/>
            <person name="Kotroba L."/>
            <person name="Nouioui I."/>
            <person name="Neumann-Schaal M."/>
            <person name="Mast Y."/>
            <person name="Chronakova A."/>
        </authorList>
    </citation>
    <scope>NUCLEOTIDE SEQUENCE [LARGE SCALE GENOMIC DNA]</scope>
    <source>
        <strain evidence="4 5">BCCO 10_0856</strain>
    </source>
</reference>
<dbReference type="Pfam" id="PF00965">
    <property type="entry name" value="TIMP"/>
    <property type="match status" value="1"/>
</dbReference>
<name>A0ABU4T2R7_9PSEU</name>
<protein>
    <recommendedName>
        <fullName evidence="6">Tissue inhibitor of metalloproteinase</fullName>
    </recommendedName>
</protein>
<reference evidence="4 5" key="2">
    <citation type="submission" date="2023-11" db="EMBL/GenBank/DDBJ databases">
        <authorList>
            <person name="Lara A.C."/>
            <person name="Chronakova A."/>
        </authorList>
    </citation>
    <scope>NUCLEOTIDE SEQUENCE [LARGE SCALE GENOMIC DNA]</scope>
    <source>
        <strain evidence="4 5">BCCO 10_0856</strain>
    </source>
</reference>
<organism evidence="4 5">
    <name type="scientific">Lentzea miocenica</name>
    <dbReference type="NCBI Taxonomy" id="3095431"/>
    <lineage>
        <taxon>Bacteria</taxon>
        <taxon>Bacillati</taxon>
        <taxon>Actinomycetota</taxon>
        <taxon>Actinomycetes</taxon>
        <taxon>Pseudonocardiales</taxon>
        <taxon>Pseudonocardiaceae</taxon>
        <taxon>Lentzea</taxon>
    </lineage>
</organism>
<evidence type="ECO:0000256" key="3">
    <source>
        <dbReference type="SAM" id="SignalP"/>
    </source>
</evidence>
<keyword evidence="2" id="KW-0964">Secreted</keyword>
<keyword evidence="5" id="KW-1185">Reference proteome</keyword>
<gene>
    <name evidence="4" type="ORF">SK803_19730</name>
</gene>
<evidence type="ECO:0000256" key="1">
    <source>
        <dbReference type="ARBA" id="ARBA00004613"/>
    </source>
</evidence>
<evidence type="ECO:0000313" key="5">
    <source>
        <dbReference type="Proteomes" id="UP001285521"/>
    </source>
</evidence>
<sequence length="132" mass="14195">MTRTVGLFFAAALIAGMTAVFTGTAHACSCVPATEEQAFARADHVFQGRILAKSDEPDQKVRYRVVVSKERKGDVPRYVSVITEMSSASCGAKLVVGKDYLVFATGDASDRKVETSLCGGTRRVDRERACGN</sequence>
<dbReference type="Proteomes" id="UP001285521">
    <property type="component" value="Unassembled WGS sequence"/>
</dbReference>
<dbReference type="PANTHER" id="PTHR11844">
    <property type="entry name" value="METALLOPROTEASE INHIBITOR"/>
    <property type="match status" value="1"/>
</dbReference>
<comment type="subcellular location">
    <subcellularLocation>
        <location evidence="1">Secreted</location>
    </subcellularLocation>
</comment>